<feature type="repeat" description="Solcar" evidence="9">
    <location>
        <begin position="75"/>
        <end position="165"/>
    </location>
</feature>
<keyword evidence="6" id="KW-0999">Mitochondrion inner membrane</keyword>
<evidence type="ECO:0000256" key="10">
    <source>
        <dbReference type="RuleBase" id="RU000488"/>
    </source>
</evidence>
<evidence type="ECO:0000256" key="9">
    <source>
        <dbReference type="PROSITE-ProRule" id="PRU00282"/>
    </source>
</evidence>
<dbReference type="KEGG" id="maj:MAA_03618"/>
<dbReference type="SUPFAM" id="SSF103506">
    <property type="entry name" value="Mitochondrial carrier"/>
    <property type="match status" value="1"/>
</dbReference>
<feature type="repeat" description="Solcar" evidence="9">
    <location>
        <begin position="262"/>
        <end position="378"/>
    </location>
</feature>
<dbReference type="InterPro" id="IPR018108">
    <property type="entry name" value="MCP_transmembrane"/>
</dbReference>
<keyword evidence="6" id="KW-0496">Mitochondrion</keyword>
<dbReference type="InterPro" id="IPR023395">
    <property type="entry name" value="MCP_dom_sf"/>
</dbReference>
<keyword evidence="7" id="KW-1133">Transmembrane helix</keyword>
<dbReference type="RefSeq" id="XP_007819807.1">
    <property type="nucleotide sequence ID" value="XM_007821616.1"/>
</dbReference>
<dbReference type="EMBL" id="ADNJ02000003">
    <property type="protein sequence ID" value="EFZ01022.1"/>
    <property type="molecule type" value="Genomic_DNA"/>
</dbReference>
<evidence type="ECO:0000256" key="3">
    <source>
        <dbReference type="ARBA" id="ARBA00022448"/>
    </source>
</evidence>
<keyword evidence="3 10" id="KW-0813">Transport</keyword>
<dbReference type="Pfam" id="PF00153">
    <property type="entry name" value="Mito_carr"/>
    <property type="match status" value="3"/>
</dbReference>
<dbReference type="PANTHER" id="PTHR45939:SF2">
    <property type="entry name" value="CARRIER PROTEIN, PUTATIVE (AFU_ORTHOLOGUE AFUA_2G13870)-RELATED"/>
    <property type="match status" value="1"/>
</dbReference>
<comment type="caution">
    <text evidence="11">The sequence shown here is derived from an EMBL/GenBank/DDBJ whole genome shotgun (WGS) entry which is preliminary data.</text>
</comment>
<feature type="repeat" description="Solcar" evidence="9">
    <location>
        <begin position="169"/>
        <end position="252"/>
    </location>
</feature>
<dbReference type="InterPro" id="IPR052217">
    <property type="entry name" value="Mito/Peroxisomal_Carrier"/>
</dbReference>
<comment type="similarity">
    <text evidence="2 10">Belongs to the mitochondrial carrier (TC 2.A.29) family.</text>
</comment>
<evidence type="ECO:0000313" key="11">
    <source>
        <dbReference type="EMBL" id="EFZ01022.1"/>
    </source>
</evidence>
<keyword evidence="12" id="KW-1185">Reference proteome</keyword>
<proteinExistence type="inferred from homology"/>
<dbReference type="Gene3D" id="1.50.40.10">
    <property type="entry name" value="Mitochondrial carrier domain"/>
    <property type="match status" value="1"/>
</dbReference>
<dbReference type="GO" id="GO:0016020">
    <property type="term" value="C:membrane"/>
    <property type="evidence" value="ECO:0007669"/>
    <property type="project" value="UniProtKB-SubCell"/>
</dbReference>
<name>E9EUB9_METRA</name>
<evidence type="ECO:0000256" key="8">
    <source>
        <dbReference type="ARBA" id="ARBA00023136"/>
    </source>
</evidence>
<accession>E9EUB9</accession>
<dbReference type="GeneID" id="19257904"/>
<dbReference type="AlphaFoldDB" id="E9EUB9"/>
<evidence type="ECO:0000313" key="12">
    <source>
        <dbReference type="Proteomes" id="UP000002498"/>
    </source>
</evidence>
<gene>
    <name evidence="11" type="ORF">MAA_03618</name>
</gene>
<evidence type="ECO:0000256" key="2">
    <source>
        <dbReference type="ARBA" id="ARBA00006375"/>
    </source>
</evidence>
<protein>
    <submittedName>
        <fullName evidence="11">Mitochondrial substrate/solute carrier</fullName>
    </submittedName>
</protein>
<keyword evidence="8 9" id="KW-0472">Membrane</keyword>
<dbReference type="HOGENOM" id="CLU_015166_6_2_1"/>
<reference evidence="11 12" key="1">
    <citation type="journal article" date="2011" name="PLoS Genet.">
        <title>Genome sequencing and comparative transcriptomics of the model entomopathogenic fungi Metarhizium anisopliae and M. acridum.</title>
        <authorList>
            <person name="Gao Q."/>
            <person name="Jin K."/>
            <person name="Ying S.H."/>
            <person name="Zhang Y."/>
            <person name="Xiao G."/>
            <person name="Shang Y."/>
            <person name="Duan Z."/>
            <person name="Hu X."/>
            <person name="Xie X.Q."/>
            <person name="Zhou G."/>
            <person name="Peng G."/>
            <person name="Luo Z."/>
            <person name="Huang W."/>
            <person name="Wang B."/>
            <person name="Fang W."/>
            <person name="Wang S."/>
            <person name="Zhong Y."/>
            <person name="Ma L.J."/>
            <person name="St Leger R.J."/>
            <person name="Zhao G.P."/>
            <person name="Pei Y."/>
            <person name="Feng M.G."/>
            <person name="Xia Y."/>
            <person name="Wang C."/>
        </authorList>
    </citation>
    <scope>NUCLEOTIDE SEQUENCE [LARGE SCALE GENOMIC DNA]</scope>
    <source>
        <strain evidence="12">ARSEF 23 / ATCC MYA-3075</strain>
    </source>
</reference>
<keyword evidence="4 9" id="KW-0812">Transmembrane</keyword>
<dbReference type="PROSITE" id="PS50920">
    <property type="entry name" value="SOLCAR"/>
    <property type="match status" value="3"/>
</dbReference>
<dbReference type="GO" id="GO:0015217">
    <property type="term" value="F:ADP transmembrane transporter activity"/>
    <property type="evidence" value="ECO:0007669"/>
    <property type="project" value="TreeGrafter"/>
</dbReference>
<dbReference type="OrthoDB" id="18574at2759"/>
<keyword evidence="5" id="KW-0677">Repeat</keyword>
<dbReference type="PANTHER" id="PTHR45939">
    <property type="entry name" value="PEROXISOMAL MEMBRANE PROTEIN PMP34-RELATED"/>
    <property type="match status" value="1"/>
</dbReference>
<dbReference type="Proteomes" id="UP000002498">
    <property type="component" value="Unassembled WGS sequence"/>
</dbReference>
<evidence type="ECO:0000256" key="1">
    <source>
        <dbReference type="ARBA" id="ARBA00004141"/>
    </source>
</evidence>
<reference evidence="11 12" key="2">
    <citation type="journal article" date="2014" name="Proc. Natl. Acad. Sci. U.S.A.">
        <title>Trajectory and genomic determinants of fungal-pathogen speciation and host adaptation.</title>
        <authorList>
            <person name="Hu X."/>
            <person name="Xiao G."/>
            <person name="Zheng P."/>
            <person name="Shang Y."/>
            <person name="Su Y."/>
            <person name="Zhang X."/>
            <person name="Liu X."/>
            <person name="Zhan S."/>
            <person name="St Leger R.J."/>
            <person name="Wang C."/>
        </authorList>
    </citation>
    <scope>GENOME REANNOTATION</scope>
    <source>
        <strain evidence="12">ARSEF 23 / ATCC MYA-3075</strain>
    </source>
</reference>
<organism evidence="11 12">
    <name type="scientific">Metarhizium robertsii (strain ARSEF 23 / ATCC MYA-3075)</name>
    <name type="common">Metarhizium anisopliae (strain ARSEF 23)</name>
    <dbReference type="NCBI Taxonomy" id="655844"/>
    <lineage>
        <taxon>Eukaryota</taxon>
        <taxon>Fungi</taxon>
        <taxon>Dikarya</taxon>
        <taxon>Ascomycota</taxon>
        <taxon>Pezizomycotina</taxon>
        <taxon>Sordariomycetes</taxon>
        <taxon>Hypocreomycetidae</taxon>
        <taxon>Hypocreales</taxon>
        <taxon>Clavicipitaceae</taxon>
        <taxon>Metarhizium</taxon>
    </lineage>
</organism>
<evidence type="ECO:0000256" key="5">
    <source>
        <dbReference type="ARBA" id="ARBA00022737"/>
    </source>
</evidence>
<evidence type="ECO:0000256" key="6">
    <source>
        <dbReference type="ARBA" id="ARBA00022792"/>
    </source>
</evidence>
<sequence>MLSTSALILFQSQQDPVQDFFVYNIIFASLSTLGAPDTANALICTYKLQLANSRLLDHFHPPACLSQNMPSNAALDALGHAISGSIGTGVSTAAIFPLDLVTTRLKAQRQMKSSDHYDGVIDGLKVIASHEGGIAALYNGLGLDIGKSLVDSFLFFGFYTYLRQQIRHPRVIQELAMGALAGACSRAITTPISNVVTRMQMQPDTESLSQALADIKKESGISGLWSGYSATLILTMNPSITFFINRRLAKRIIPALEEEDVPVAWIAFLLAAFSKSTATIVTYPFQTGRTRLQMPIDLGSEDSTNCEKGLETKSLAQNTKPLISRIRGALDKTVFGVILRIITKEGLRALYDGLRGELFKGFLSHGLTMVTKGLIHRLVIRLWILSHPQLRKRLQ</sequence>
<evidence type="ECO:0000256" key="4">
    <source>
        <dbReference type="ARBA" id="ARBA00022692"/>
    </source>
</evidence>
<evidence type="ECO:0000256" key="7">
    <source>
        <dbReference type="ARBA" id="ARBA00022989"/>
    </source>
</evidence>
<comment type="subcellular location">
    <subcellularLocation>
        <location evidence="1">Membrane</location>
        <topology evidence="1">Multi-pass membrane protein</topology>
    </subcellularLocation>
</comment>